<sequence length="625" mass="72137">MSNREIKTSEAQTLAPGLLDRVLIDILNYLIQRIVDDEKSLVALSQTSRALRALALPRLRSNTVILDVSKCLAGTLDRAYQTILDFLTERDSRKPGYIRVLEIRDQKTRPRANPKASSGPLVKEFVHVLYAFLAKCINLRKFLRAGHEFPTLRMVDLVQRVLALPKLKILCLRVYEDWECGFYETPRFEAYERAAIIEDADEHKGIACLSIGLPTTLDRPYWDETWQLCRDILVSNIRTLKHLEADGEDMGKIVSHMPASSLAEMRLESLRFHHHSNLFGFRMVLGLTELQSERRPFDTSEDAVSSLRYLEIRDQQHSTTVPKSTPPHALKYMYTPNLKQLRVGDDYSSGHLASFSGLQCLDLCAYTVPRDRLQNIMLLTASNHSASLRTLKIRDIFVDSLLLQAELAQKAFGSIRRLEVDMDFMFSYPRLLIRVDGLWTMVSSLQKIREIKFTLPHHTHTWERFVPQHTPSPRESIAAVYSTLFFLKNLRAGADASCYPISDTDKVLSPTVLTPLRRMLQQIRPGEEYYGDEVRNYISQMHPDSPPRSWPRLETNQLRKAIVSAEDTRMFLEMLTLFPDSVQLFEMDFVEEHATKCEILIKHRYVWRKVSGHWIYEAGYIPLLR</sequence>
<evidence type="ECO:0008006" key="3">
    <source>
        <dbReference type="Google" id="ProtNLM"/>
    </source>
</evidence>
<protein>
    <recommendedName>
        <fullName evidence="3">F-box domain-containing protein</fullName>
    </recommendedName>
</protein>
<keyword evidence="2" id="KW-1185">Reference proteome</keyword>
<evidence type="ECO:0000313" key="1">
    <source>
        <dbReference type="EMBL" id="KAK6337963.1"/>
    </source>
</evidence>
<dbReference type="EMBL" id="JAVHNQ010000010">
    <property type="protein sequence ID" value="KAK6337963.1"/>
    <property type="molecule type" value="Genomic_DNA"/>
</dbReference>
<organism evidence="1 2">
    <name type="scientific">Orbilia brochopaga</name>
    <dbReference type="NCBI Taxonomy" id="3140254"/>
    <lineage>
        <taxon>Eukaryota</taxon>
        <taxon>Fungi</taxon>
        <taxon>Dikarya</taxon>
        <taxon>Ascomycota</taxon>
        <taxon>Pezizomycotina</taxon>
        <taxon>Orbiliomycetes</taxon>
        <taxon>Orbiliales</taxon>
        <taxon>Orbiliaceae</taxon>
        <taxon>Orbilia</taxon>
    </lineage>
</organism>
<proteinExistence type="predicted"/>
<evidence type="ECO:0000313" key="2">
    <source>
        <dbReference type="Proteomes" id="UP001375240"/>
    </source>
</evidence>
<accession>A0AAV9U9G3</accession>
<reference evidence="1 2" key="1">
    <citation type="submission" date="2019-10" db="EMBL/GenBank/DDBJ databases">
        <authorList>
            <person name="Palmer J.M."/>
        </authorList>
    </citation>
    <scope>NUCLEOTIDE SEQUENCE [LARGE SCALE GENOMIC DNA]</scope>
    <source>
        <strain evidence="1 2">TWF696</strain>
    </source>
</reference>
<gene>
    <name evidence="1" type="ORF">TWF696_001436</name>
</gene>
<dbReference type="AlphaFoldDB" id="A0AAV9U9G3"/>
<dbReference type="Proteomes" id="UP001375240">
    <property type="component" value="Unassembled WGS sequence"/>
</dbReference>
<comment type="caution">
    <text evidence="1">The sequence shown here is derived from an EMBL/GenBank/DDBJ whole genome shotgun (WGS) entry which is preliminary data.</text>
</comment>
<name>A0AAV9U9G3_9PEZI</name>